<reference evidence="3 4" key="1">
    <citation type="submission" date="2019-05" db="EMBL/GenBank/DDBJ databases">
        <title>Emergence of the Ug99 lineage of the wheat stem rust pathogen through somatic hybridization.</title>
        <authorList>
            <person name="Li F."/>
            <person name="Upadhyaya N.M."/>
            <person name="Sperschneider J."/>
            <person name="Matny O."/>
            <person name="Nguyen-Phuc H."/>
            <person name="Mago R."/>
            <person name="Raley C."/>
            <person name="Miller M.E."/>
            <person name="Silverstein K.A.T."/>
            <person name="Henningsen E."/>
            <person name="Hirsch C.D."/>
            <person name="Visser B."/>
            <person name="Pretorius Z.A."/>
            <person name="Steffenson B.J."/>
            <person name="Schwessinger B."/>
            <person name="Dodds P.N."/>
            <person name="Figueroa M."/>
        </authorList>
    </citation>
    <scope>NUCLEOTIDE SEQUENCE [LARGE SCALE GENOMIC DNA]</scope>
    <source>
        <strain evidence="2">21-0</strain>
        <strain evidence="1 4">Ug99</strain>
    </source>
</reference>
<protein>
    <submittedName>
        <fullName evidence="1">Uncharacterized protein</fullName>
    </submittedName>
</protein>
<accession>A0A5B0LSS8</accession>
<organism evidence="1 4">
    <name type="scientific">Puccinia graminis f. sp. tritici</name>
    <dbReference type="NCBI Taxonomy" id="56615"/>
    <lineage>
        <taxon>Eukaryota</taxon>
        <taxon>Fungi</taxon>
        <taxon>Dikarya</taxon>
        <taxon>Basidiomycota</taxon>
        <taxon>Pucciniomycotina</taxon>
        <taxon>Pucciniomycetes</taxon>
        <taxon>Pucciniales</taxon>
        <taxon>Pucciniaceae</taxon>
        <taxon>Puccinia</taxon>
    </lineage>
</organism>
<gene>
    <name evidence="2" type="ORF">PGT21_012271</name>
    <name evidence="1" type="ORF">PGTUg99_016179</name>
</gene>
<keyword evidence="3" id="KW-1185">Reference proteome</keyword>
<dbReference type="EMBL" id="VDEP01000508">
    <property type="protein sequence ID" value="KAA1066933.1"/>
    <property type="molecule type" value="Genomic_DNA"/>
</dbReference>
<dbReference type="EMBL" id="VSWC01000118">
    <property type="protein sequence ID" value="KAA1083946.1"/>
    <property type="molecule type" value="Genomic_DNA"/>
</dbReference>
<dbReference type="AlphaFoldDB" id="A0A5B0LSS8"/>
<evidence type="ECO:0000313" key="4">
    <source>
        <dbReference type="Proteomes" id="UP000325313"/>
    </source>
</evidence>
<sequence length="122" mass="13684">MDSEWYRMRLPVLYRPRISKAPLAVFMLPLVACAAKTPTIFECSTNPYCVIKNISVSPMRYTFSPATPLGSGLWSCHIEISPPRSANACCEHPTGYDGHRSLTINSGQFFDKYKCTEVPGQY</sequence>
<dbReference type="Proteomes" id="UP000324748">
    <property type="component" value="Unassembled WGS sequence"/>
</dbReference>
<comment type="caution">
    <text evidence="1">The sequence shown here is derived from an EMBL/GenBank/DDBJ whole genome shotgun (WGS) entry which is preliminary data.</text>
</comment>
<evidence type="ECO:0000313" key="1">
    <source>
        <dbReference type="EMBL" id="KAA1066933.1"/>
    </source>
</evidence>
<proteinExistence type="predicted"/>
<name>A0A5B0LSS8_PUCGR</name>
<evidence type="ECO:0000313" key="3">
    <source>
        <dbReference type="Proteomes" id="UP000324748"/>
    </source>
</evidence>
<dbReference type="Proteomes" id="UP000325313">
    <property type="component" value="Unassembled WGS sequence"/>
</dbReference>
<evidence type="ECO:0000313" key="2">
    <source>
        <dbReference type="EMBL" id="KAA1083946.1"/>
    </source>
</evidence>